<keyword evidence="8" id="KW-1185">Reference proteome</keyword>
<dbReference type="SUPFAM" id="SSF55594">
    <property type="entry name" value="HPr-like"/>
    <property type="match status" value="1"/>
</dbReference>
<dbReference type="CDD" id="cd00367">
    <property type="entry name" value="PTS-HPr_like"/>
    <property type="match status" value="1"/>
</dbReference>
<comment type="function">
    <text evidence="1">General (non sugar-specific) component of the phosphoenolpyruvate-dependent sugar phosphotransferase system (sugar PTS). This major carbohydrate active-transport system catalyzes the phosphorylation of incoming sugar substrates concomitantly with their translocation across the cell membrane. The phosphoryl group from phosphoenolpyruvate (PEP) is transferred to the phosphoryl carrier protein HPr by enzyme I. Phospho-HPr then transfers it to the PTS EIIA domain.</text>
</comment>
<dbReference type="InterPro" id="IPR001020">
    <property type="entry name" value="PTS_HPr_His_P_site"/>
</dbReference>
<keyword evidence="4" id="KW-0762">Sugar transport</keyword>
<dbReference type="PANTHER" id="PTHR33705:SF1">
    <property type="entry name" value="PHOSPHOCARRIER PROTEIN HPR"/>
    <property type="match status" value="1"/>
</dbReference>
<evidence type="ECO:0000256" key="3">
    <source>
        <dbReference type="ARBA" id="ARBA00022448"/>
    </source>
</evidence>
<protein>
    <recommendedName>
        <fullName evidence="2">Phosphocarrier protein HPr</fullName>
    </recommendedName>
    <alternativeName>
        <fullName evidence="5">Histidine-containing protein</fullName>
    </alternativeName>
</protein>
<dbReference type="RefSeq" id="WP_149762085.1">
    <property type="nucleotide sequence ID" value="NZ_BSPE01000003.1"/>
</dbReference>
<evidence type="ECO:0000313" key="7">
    <source>
        <dbReference type="EMBL" id="SFK80425.1"/>
    </source>
</evidence>
<dbReference type="OrthoDB" id="9807562at2"/>
<dbReference type="PRINTS" id="PR00107">
    <property type="entry name" value="PHOSPHOCPHPR"/>
</dbReference>
<keyword evidence="3" id="KW-0813">Transport</keyword>
<proteinExistence type="predicted"/>
<name>A0A1I4CHK5_9HYPH</name>
<sequence>MSATAMAQVEITHAVGLHARPSVKFTKLAKTFTANIELALAAEGPWIDAKSIVKVMAARAPMGTVLHLRASGEGAESAVTALVALVERDFDEAAEGEAHVRTA</sequence>
<dbReference type="PANTHER" id="PTHR33705">
    <property type="entry name" value="PHOSPHOCARRIER PROTEIN HPR"/>
    <property type="match status" value="1"/>
</dbReference>
<dbReference type="Pfam" id="PF00381">
    <property type="entry name" value="PTS-HPr"/>
    <property type="match status" value="1"/>
</dbReference>
<gene>
    <name evidence="7" type="ORF">SAMN04488498_11344</name>
</gene>
<dbReference type="Gene3D" id="3.30.1340.10">
    <property type="entry name" value="HPr-like"/>
    <property type="match status" value="1"/>
</dbReference>
<dbReference type="NCBIfam" id="TIGR01003">
    <property type="entry name" value="PTS_HPr_family"/>
    <property type="match status" value="1"/>
</dbReference>
<dbReference type="InterPro" id="IPR000032">
    <property type="entry name" value="HPr-like"/>
</dbReference>
<dbReference type="EMBL" id="FOSL01000013">
    <property type="protein sequence ID" value="SFK80425.1"/>
    <property type="molecule type" value="Genomic_DNA"/>
</dbReference>
<dbReference type="InterPro" id="IPR035895">
    <property type="entry name" value="HPr-like_sf"/>
</dbReference>
<dbReference type="PROSITE" id="PS51350">
    <property type="entry name" value="PTS_HPR_DOM"/>
    <property type="match status" value="1"/>
</dbReference>
<evidence type="ECO:0000256" key="5">
    <source>
        <dbReference type="ARBA" id="ARBA00033055"/>
    </source>
</evidence>
<dbReference type="InterPro" id="IPR050399">
    <property type="entry name" value="HPr"/>
</dbReference>
<evidence type="ECO:0000256" key="4">
    <source>
        <dbReference type="ARBA" id="ARBA00022597"/>
    </source>
</evidence>
<organism evidence="7 8">
    <name type="scientific">Neomesorhizobium albiziae</name>
    <dbReference type="NCBI Taxonomy" id="335020"/>
    <lineage>
        <taxon>Bacteria</taxon>
        <taxon>Pseudomonadati</taxon>
        <taxon>Pseudomonadota</taxon>
        <taxon>Alphaproteobacteria</taxon>
        <taxon>Hyphomicrobiales</taxon>
        <taxon>Phyllobacteriaceae</taxon>
        <taxon>Neomesorhizobium</taxon>
    </lineage>
</organism>
<evidence type="ECO:0000256" key="2">
    <source>
        <dbReference type="ARBA" id="ARBA00020422"/>
    </source>
</evidence>
<feature type="domain" description="HPr" evidence="6">
    <location>
        <begin position="4"/>
        <end position="93"/>
    </location>
</feature>
<dbReference type="Proteomes" id="UP000323300">
    <property type="component" value="Unassembled WGS sequence"/>
</dbReference>
<evidence type="ECO:0000256" key="1">
    <source>
        <dbReference type="ARBA" id="ARBA00003681"/>
    </source>
</evidence>
<dbReference type="PROSITE" id="PS00369">
    <property type="entry name" value="PTS_HPR_HIS"/>
    <property type="match status" value="1"/>
</dbReference>
<evidence type="ECO:0000313" key="8">
    <source>
        <dbReference type="Proteomes" id="UP000323300"/>
    </source>
</evidence>
<evidence type="ECO:0000259" key="6">
    <source>
        <dbReference type="PROSITE" id="PS51350"/>
    </source>
</evidence>
<accession>A0A1I4CHK5</accession>
<dbReference type="AlphaFoldDB" id="A0A1I4CHK5"/>
<reference evidence="7 8" key="1">
    <citation type="submission" date="2016-10" db="EMBL/GenBank/DDBJ databases">
        <authorList>
            <person name="Varghese N."/>
            <person name="Submissions S."/>
        </authorList>
    </citation>
    <scope>NUCLEOTIDE SEQUENCE [LARGE SCALE GENOMIC DNA]</scope>
    <source>
        <strain evidence="7 8">DSM 21822</strain>
    </source>
</reference>